<gene>
    <name evidence="1" type="ORF">SAMN04489750_3881</name>
    <name evidence="2" type="ORF">SAMN04489750_3933</name>
</gene>
<dbReference type="AlphaFoldDB" id="A0A2Y9BMU5"/>
<organism evidence="1 3">
    <name type="scientific">Branchiibius hedensis</name>
    <dbReference type="NCBI Taxonomy" id="672460"/>
    <lineage>
        <taxon>Bacteria</taxon>
        <taxon>Bacillati</taxon>
        <taxon>Actinomycetota</taxon>
        <taxon>Actinomycetes</taxon>
        <taxon>Micrococcales</taxon>
        <taxon>Dermacoccaceae</taxon>
        <taxon>Branchiibius</taxon>
    </lineage>
</organism>
<reference evidence="3" key="1">
    <citation type="submission" date="2016-10" db="EMBL/GenBank/DDBJ databases">
        <authorList>
            <person name="Varghese N."/>
            <person name="Submissions S."/>
        </authorList>
    </citation>
    <scope>NUCLEOTIDE SEQUENCE [LARGE SCALE GENOMIC DNA]</scope>
    <source>
        <strain evidence="3">DSM 22951</strain>
    </source>
</reference>
<accession>A0A2Y9BMU5</accession>
<protein>
    <submittedName>
        <fullName evidence="1">Uncharacterized protein</fullName>
    </submittedName>
</protein>
<evidence type="ECO:0000313" key="3">
    <source>
        <dbReference type="Proteomes" id="UP000250028"/>
    </source>
</evidence>
<evidence type="ECO:0000313" key="1">
    <source>
        <dbReference type="EMBL" id="SSA59068.1"/>
    </source>
</evidence>
<dbReference type="Proteomes" id="UP000250028">
    <property type="component" value="Unassembled WGS sequence"/>
</dbReference>
<dbReference type="EMBL" id="UESZ01000003">
    <property type="protein sequence ID" value="SSA59068.1"/>
    <property type="molecule type" value="Genomic_DNA"/>
</dbReference>
<reference evidence="1" key="2">
    <citation type="submission" date="2016-10" db="EMBL/GenBank/DDBJ databases">
        <authorList>
            <person name="Cai Z."/>
        </authorList>
    </citation>
    <scope>NUCLEOTIDE SEQUENCE [LARGE SCALE GENOMIC DNA]</scope>
    <source>
        <strain evidence="1">DSM 22951</strain>
    </source>
</reference>
<keyword evidence="3" id="KW-1185">Reference proteome</keyword>
<dbReference type="EMBL" id="UESZ01000003">
    <property type="protein sequence ID" value="SSA59118.1"/>
    <property type="molecule type" value="Genomic_DNA"/>
</dbReference>
<proteinExistence type="predicted"/>
<sequence>MNTTEWASTAEALDCIKDETRSLIHELGTGPAFSFLAGANLRTGEGLAACTWQLDAVRAFLTGNQSADRTLIAGECVAYAGRHTAGSERYESARRLLFEQGAAEALPWTGLAYAARWLSAYLTAQQWVENAQGFGRVTDLADAITDADWAEIQRGIGA</sequence>
<name>A0A2Y9BMU5_9MICO</name>
<evidence type="ECO:0000313" key="2">
    <source>
        <dbReference type="EMBL" id="SSA59118.1"/>
    </source>
</evidence>
<dbReference type="RefSeq" id="WP_109689435.1">
    <property type="nucleotide sequence ID" value="NZ_QGDN01000003.1"/>
</dbReference>